<feature type="signal peptide" evidence="1">
    <location>
        <begin position="1"/>
        <end position="22"/>
    </location>
</feature>
<dbReference type="RefSeq" id="WP_338391965.1">
    <property type="nucleotide sequence ID" value="NZ_AP025314.1"/>
</dbReference>
<proteinExistence type="predicted"/>
<protein>
    <recommendedName>
        <fullName evidence="2">Glycosyl hydrolase family 98 putative carbohydrate-binding module domain-containing protein</fullName>
    </recommendedName>
</protein>
<organism evidence="3 4">
    <name type="scientific">Fulvitalea axinellae</name>
    <dbReference type="NCBI Taxonomy" id="1182444"/>
    <lineage>
        <taxon>Bacteria</taxon>
        <taxon>Pseudomonadati</taxon>
        <taxon>Bacteroidota</taxon>
        <taxon>Cytophagia</taxon>
        <taxon>Cytophagales</taxon>
        <taxon>Persicobacteraceae</taxon>
        <taxon>Fulvitalea</taxon>
    </lineage>
</organism>
<keyword evidence="4" id="KW-1185">Reference proteome</keyword>
<dbReference type="SMART" id="SM00776">
    <property type="entry name" value="NPCBM"/>
    <property type="match status" value="1"/>
</dbReference>
<evidence type="ECO:0000313" key="4">
    <source>
        <dbReference type="Proteomes" id="UP001348817"/>
    </source>
</evidence>
<dbReference type="SUPFAM" id="SSF49785">
    <property type="entry name" value="Galactose-binding domain-like"/>
    <property type="match status" value="2"/>
</dbReference>
<dbReference type="InterPro" id="IPR038637">
    <property type="entry name" value="NPCBM_sf"/>
</dbReference>
<accession>A0AAU9CR12</accession>
<dbReference type="PROSITE" id="PS51257">
    <property type="entry name" value="PROKAR_LIPOPROTEIN"/>
    <property type="match status" value="1"/>
</dbReference>
<dbReference type="Gene3D" id="2.60.120.1060">
    <property type="entry name" value="NPCBM/NEW2 domain"/>
    <property type="match status" value="1"/>
</dbReference>
<dbReference type="EMBL" id="AP025314">
    <property type="protein sequence ID" value="BDD10407.1"/>
    <property type="molecule type" value="Genomic_DNA"/>
</dbReference>
<dbReference type="AlphaFoldDB" id="A0AAU9CR12"/>
<keyword evidence="1" id="KW-0732">Signal</keyword>
<feature type="domain" description="Glycosyl hydrolase family 98 putative carbohydrate-binding module" evidence="2">
    <location>
        <begin position="22"/>
        <end position="202"/>
    </location>
</feature>
<dbReference type="Gene3D" id="2.70.98.60">
    <property type="entry name" value="alpha-galactosidase from lactobacil brevis"/>
    <property type="match status" value="1"/>
</dbReference>
<dbReference type="KEGG" id="fax:FUAX_28390"/>
<dbReference type="InterPro" id="IPR008979">
    <property type="entry name" value="Galactose-bd-like_sf"/>
</dbReference>
<dbReference type="InterPro" id="IPR038417">
    <property type="entry name" value="Alpga-gal_N_sf"/>
</dbReference>
<sequence>MGFFRNALWALFLFSCVGVASAQNSSPLSELNLGKAKVVYGQAVKNRSVTHSRMMVAGQSYGNGVGVHSGTEMFVWLEGKGLKFTAQVGVNDKTKLPKNVKSNVMTEGERLYYVEGKYHGQPYKHFKGLTNKQGEIASGSVIFEVYGDNKLLWESGEIRQGDAPKELSVNLKGIKMLKLTVKDLGDGPSGDHANWIGAELSYKGSRPFLVEESYAFAKGASDKFFKKNLAPKLRRLSLEPTNFPDPADRDWLIDPKPWRSGVYRGADKKSLVLTNGLVSRTFRITPNLATAGLRNRMNGEEMLRAVSPEGRLEIDGKTYMVGGLRGEIERGYFKENWVDNMYADPADFYVTDFEVGEIEERFAWKKKRWSLVSQYPAKGKRLVFTLKHHDKALEGVVVKVHYEIYDGLPLFDKWMTVENKGGKNIRINKFSNEVLAMVEASSSVDADMKMYPNIDVESDYAFHSFRPKGANRTTNWERDLKYTSQASYSLKTPCILESRPPIGPNQLVKQGGEFETFRTFELIHDSYDRERKGLSRKRMYRAIAPWAFENPIFMHLTSTDPKVVKTAIDQCVETGYEMVILSFGSGLNMEDEREGNYKKFKELHDYAVSKGIELGSYSLLSSRWISDEVDVINPKTGKRGGVIHGSAPCLGSDWGHDYFRKLRKFYEKTDFDLLEHDGSYPGQICASEKHTHHQGTEDSQWHAWKQITDFYKWLRGRGVYMNIPDYYFLSGTNKTGIGYREVNWSLPRDRQIMLGRQNIYDGQWERTPSMCWTFVPLVQYHGGGKAATLEPLKDHLFEYEAHMAQNYGSGVQACYRGPRLYDSPKTKELVVKMIKWYKEYRDIMNSDIVHVRRPDGRDYDAIMHVNPELKEKGFAMIYNPTDKRLKKKIKLPMYYTGIKGKALVKKEGGKAVEVKLNRNYDMEIEIDMEPNSYTWYVLESGDEKSL</sequence>
<feature type="chain" id="PRO_5043964460" description="Glycosyl hydrolase family 98 putative carbohydrate-binding module domain-containing protein" evidence="1">
    <location>
        <begin position="23"/>
        <end position="946"/>
    </location>
</feature>
<reference evidence="3 4" key="1">
    <citation type="submission" date="2021-12" db="EMBL/GenBank/DDBJ databases">
        <title>Genome sequencing of bacteria with rrn-lacking chromosome and rrn-plasmid.</title>
        <authorList>
            <person name="Anda M."/>
            <person name="Iwasaki W."/>
        </authorList>
    </citation>
    <scope>NUCLEOTIDE SEQUENCE [LARGE SCALE GENOMIC DNA]</scope>
    <source>
        <strain evidence="3 4">DSM 100852</strain>
    </source>
</reference>
<evidence type="ECO:0000313" key="3">
    <source>
        <dbReference type="EMBL" id="BDD10407.1"/>
    </source>
</evidence>
<evidence type="ECO:0000259" key="2">
    <source>
        <dbReference type="SMART" id="SM00776"/>
    </source>
</evidence>
<dbReference type="Pfam" id="PF08305">
    <property type="entry name" value="NPCBM"/>
    <property type="match status" value="2"/>
</dbReference>
<evidence type="ECO:0000256" key="1">
    <source>
        <dbReference type="SAM" id="SignalP"/>
    </source>
</evidence>
<dbReference type="Proteomes" id="UP001348817">
    <property type="component" value="Chromosome"/>
</dbReference>
<dbReference type="InterPro" id="IPR013222">
    <property type="entry name" value="Glyco_hyd_98_carb-bd"/>
</dbReference>
<name>A0AAU9CR12_9BACT</name>
<gene>
    <name evidence="3" type="ORF">FUAX_28390</name>
</gene>